<organism evidence="3 4">
    <name type="scientific">Glutinoglossum americanum</name>
    <dbReference type="NCBI Taxonomy" id="1670608"/>
    <lineage>
        <taxon>Eukaryota</taxon>
        <taxon>Fungi</taxon>
        <taxon>Dikarya</taxon>
        <taxon>Ascomycota</taxon>
        <taxon>Pezizomycotina</taxon>
        <taxon>Geoglossomycetes</taxon>
        <taxon>Geoglossales</taxon>
        <taxon>Geoglossaceae</taxon>
        <taxon>Glutinoglossum</taxon>
    </lineage>
</organism>
<reference evidence="3" key="1">
    <citation type="submission" date="2021-03" db="EMBL/GenBank/DDBJ databases">
        <title>Comparative genomics and phylogenomic investigation of the class Geoglossomycetes provide insights into ecological specialization and systematics.</title>
        <authorList>
            <person name="Melie T."/>
            <person name="Pirro S."/>
            <person name="Miller A.N."/>
            <person name="Quandt A."/>
        </authorList>
    </citation>
    <scope>NUCLEOTIDE SEQUENCE</scope>
    <source>
        <strain evidence="3">GBOQ0MN5Z8</strain>
    </source>
</reference>
<dbReference type="EMBL" id="JAGHQL010000174">
    <property type="protein sequence ID" value="KAH0536900.1"/>
    <property type="molecule type" value="Genomic_DNA"/>
</dbReference>
<dbReference type="GO" id="GO:0180022">
    <property type="term" value="C:RQC-trigger complex"/>
    <property type="evidence" value="ECO:0007669"/>
    <property type="project" value="InterPro"/>
</dbReference>
<sequence>MDLQSWAVPRLRRLLPLDEDSLKQVVDYAATLPKEAVGDHFKELLGESSQALEFITAFNARLPPSSSPSPITAAPDVNVPRAPRNTKKKKQPLNKFPSPARKPNEGTAYESVDNAARSYIKTDEEEIYAGPGRSAKMPRKSALAEALQVPTSKDASSSASSRDVSPGPARAKLPPGSQGSLISDVPKPRKKNASGSGSTSSTAPQAQKVRIAGGTPMHGQSSTTNDLDSAIRALEIQTNPVLNSKSVSKDDVAKRKCNCMAARHPLLAAAPNCLNCGKIICVKEGLGPCTFCGKPLLSGDEIQSMVQILREERGREKMEANNASHKRAEVSKTPRAFAPRPEVSTPATSESERENDGKLAAAKQHRDKLLGYQATSARRTRIIDESADFEVPSAGQSMWATPQERALQLKRQQKVLREQEWRAKPEWEKRRVVVSVDLIGGKVVKRMGQVERPEDPDDSASEEVPGPQTPPTTVNGTFSNNPLLGGLIRPTYKQGVGDDDPGEGSSSSVAHEKRKKTTWRKVQDDTDDNERWILDGGIYGGEETRRINVCEEPPCG</sequence>
<gene>
    <name evidence="3" type="ORF">FGG08_006271</name>
</gene>
<name>A0A9P8KV52_9PEZI</name>
<accession>A0A9P8KV52</accession>
<dbReference type="OrthoDB" id="338816at2759"/>
<feature type="region of interest" description="Disordered" evidence="1">
    <location>
        <begin position="130"/>
        <end position="206"/>
    </location>
</feature>
<evidence type="ECO:0000313" key="4">
    <source>
        <dbReference type="Proteomes" id="UP000698800"/>
    </source>
</evidence>
<dbReference type="AlphaFoldDB" id="A0A9P8KV52"/>
<dbReference type="GO" id="GO:0045893">
    <property type="term" value="P:positive regulation of DNA-templated transcription"/>
    <property type="evidence" value="ECO:0007669"/>
    <property type="project" value="TreeGrafter"/>
</dbReference>
<dbReference type="GO" id="GO:0005634">
    <property type="term" value="C:nucleus"/>
    <property type="evidence" value="ECO:0007669"/>
    <property type="project" value="InterPro"/>
</dbReference>
<feature type="region of interest" description="Disordered" evidence="1">
    <location>
        <begin position="315"/>
        <end position="365"/>
    </location>
</feature>
<keyword evidence="4" id="KW-1185">Reference proteome</keyword>
<dbReference type="GO" id="GO:0008270">
    <property type="term" value="F:zinc ion binding"/>
    <property type="evidence" value="ECO:0007669"/>
    <property type="project" value="InterPro"/>
</dbReference>
<feature type="compositionally biased region" description="Polar residues" evidence="1">
    <location>
        <begin position="471"/>
        <end position="482"/>
    </location>
</feature>
<dbReference type="PANTHER" id="PTHR12963">
    <property type="entry name" value="THYROID RECEPTOR INTERACTING PROTEIN RELATED"/>
    <property type="match status" value="1"/>
</dbReference>
<feature type="domain" description="TRIP4/RQT4 C2HC5-type zinc finger" evidence="2">
    <location>
        <begin position="254"/>
        <end position="306"/>
    </location>
</feature>
<proteinExistence type="predicted"/>
<feature type="region of interest" description="Disordered" evidence="1">
    <location>
        <begin position="446"/>
        <end position="533"/>
    </location>
</feature>
<dbReference type="Proteomes" id="UP000698800">
    <property type="component" value="Unassembled WGS sequence"/>
</dbReference>
<evidence type="ECO:0000259" key="2">
    <source>
        <dbReference type="Pfam" id="PF06221"/>
    </source>
</evidence>
<comment type="caution">
    <text evidence="3">The sequence shown here is derived from an EMBL/GenBank/DDBJ whole genome shotgun (WGS) entry which is preliminary data.</text>
</comment>
<dbReference type="InterPro" id="IPR009349">
    <property type="entry name" value="TRIP4/RQT4_C2HC5_Znf"/>
</dbReference>
<feature type="compositionally biased region" description="Low complexity" evidence="1">
    <location>
        <begin position="193"/>
        <end position="203"/>
    </location>
</feature>
<feature type="compositionally biased region" description="Basic and acidic residues" evidence="1">
    <location>
        <begin position="521"/>
        <end position="533"/>
    </location>
</feature>
<evidence type="ECO:0000313" key="3">
    <source>
        <dbReference type="EMBL" id="KAH0536900.1"/>
    </source>
</evidence>
<protein>
    <recommendedName>
        <fullName evidence="2">TRIP4/RQT4 C2HC5-type zinc finger domain-containing protein</fullName>
    </recommendedName>
</protein>
<dbReference type="InterPro" id="IPR039128">
    <property type="entry name" value="TRIP4-like"/>
</dbReference>
<dbReference type="GO" id="GO:0072344">
    <property type="term" value="P:rescue of stalled ribosome"/>
    <property type="evidence" value="ECO:0007669"/>
    <property type="project" value="InterPro"/>
</dbReference>
<feature type="compositionally biased region" description="Low complexity" evidence="1">
    <location>
        <begin position="152"/>
        <end position="165"/>
    </location>
</feature>
<evidence type="ECO:0000256" key="1">
    <source>
        <dbReference type="SAM" id="MobiDB-lite"/>
    </source>
</evidence>
<dbReference type="PANTHER" id="PTHR12963:SF4">
    <property type="entry name" value="ACTIVATING SIGNAL COINTEGRATOR 1"/>
    <property type="match status" value="1"/>
</dbReference>
<feature type="region of interest" description="Disordered" evidence="1">
    <location>
        <begin position="63"/>
        <end position="113"/>
    </location>
</feature>
<dbReference type="Pfam" id="PF06221">
    <property type="entry name" value="zf-C2HC5"/>
    <property type="match status" value="1"/>
</dbReference>